<keyword evidence="2" id="KW-1185">Reference proteome</keyword>
<proteinExistence type="predicted"/>
<dbReference type="AlphaFoldDB" id="A0A0S2K7P4"/>
<dbReference type="PATRIC" id="fig|161398.10.peg.3934"/>
<accession>A0A0S2K7P4</accession>
<evidence type="ECO:0000313" key="1">
    <source>
        <dbReference type="EMBL" id="ALO44317.1"/>
    </source>
</evidence>
<gene>
    <name evidence="1" type="ORF">PP2015_3848</name>
</gene>
<organism evidence="1 2">
    <name type="scientific">Pseudoalteromonas phenolica</name>
    <dbReference type="NCBI Taxonomy" id="161398"/>
    <lineage>
        <taxon>Bacteria</taxon>
        <taxon>Pseudomonadati</taxon>
        <taxon>Pseudomonadota</taxon>
        <taxon>Gammaproteobacteria</taxon>
        <taxon>Alteromonadales</taxon>
        <taxon>Pseudoalteromonadaceae</taxon>
        <taxon>Pseudoalteromonas</taxon>
    </lineage>
</organism>
<dbReference type="KEGG" id="pphe:PP2015_3848"/>
<reference evidence="1 2" key="1">
    <citation type="submission" date="2015-11" db="EMBL/GenBank/DDBJ databases">
        <authorList>
            <person name="Zhang Y."/>
            <person name="Guo Z."/>
        </authorList>
    </citation>
    <scope>NUCLEOTIDE SEQUENCE [LARGE SCALE GENOMIC DNA]</scope>
    <source>
        <strain evidence="1 2">KCTC 12086</strain>
    </source>
</reference>
<sequence>MVKLSEIDAKLKILLSQQEIDWSQQFNEEIHTAILGGDLPKAAKLLRSETGLSLVYCLDIVKKHGKSSA</sequence>
<dbReference type="EMBL" id="CP013188">
    <property type="protein sequence ID" value="ALO44317.1"/>
    <property type="molecule type" value="Genomic_DNA"/>
</dbReference>
<name>A0A0S2K7P4_9GAMM</name>
<protein>
    <submittedName>
        <fullName evidence="1">Uncharacterized protein</fullName>
    </submittedName>
</protein>
<dbReference type="Proteomes" id="UP000061457">
    <property type="component" value="Chromosome II"/>
</dbReference>
<evidence type="ECO:0000313" key="2">
    <source>
        <dbReference type="Proteomes" id="UP000061457"/>
    </source>
</evidence>